<dbReference type="GO" id="GO:0006308">
    <property type="term" value="P:DNA catabolic process"/>
    <property type="evidence" value="ECO:0007669"/>
    <property type="project" value="UniProtKB-UniRule"/>
</dbReference>
<evidence type="ECO:0000259" key="8">
    <source>
        <dbReference type="Pfam" id="PF13742"/>
    </source>
</evidence>
<evidence type="ECO:0000256" key="3">
    <source>
        <dbReference type="ARBA" id="ARBA00022801"/>
    </source>
</evidence>
<proteinExistence type="inferred from homology"/>
<comment type="function">
    <text evidence="5">Bidirectionally degrades single-stranded DNA into large acid-insoluble oligonucleotides, which are then degraded further into small acid-soluble oligonucleotides.</text>
</comment>
<evidence type="ECO:0000256" key="1">
    <source>
        <dbReference type="ARBA" id="ARBA00022490"/>
    </source>
</evidence>
<dbReference type="GO" id="GO:0005737">
    <property type="term" value="C:cytoplasm"/>
    <property type="evidence" value="ECO:0007669"/>
    <property type="project" value="UniProtKB-SubCell"/>
</dbReference>
<dbReference type="Pfam" id="PF13742">
    <property type="entry name" value="tRNA_anti_2"/>
    <property type="match status" value="1"/>
</dbReference>
<dbReference type="InterPro" id="IPR025824">
    <property type="entry name" value="OB-fold_nuc-bd_dom"/>
</dbReference>
<dbReference type="GO" id="GO:0003676">
    <property type="term" value="F:nucleic acid binding"/>
    <property type="evidence" value="ECO:0007669"/>
    <property type="project" value="InterPro"/>
</dbReference>
<organism evidence="9 10">
    <name type="scientific">Hominilimicola fabiformis</name>
    <dbReference type="NCBI Taxonomy" id="2885356"/>
    <lineage>
        <taxon>Bacteria</taxon>
        <taxon>Bacillati</taxon>
        <taxon>Bacillota</taxon>
        <taxon>Clostridia</taxon>
        <taxon>Eubacteriales</taxon>
        <taxon>Oscillospiraceae</taxon>
        <taxon>Hominilimicola</taxon>
    </lineage>
</organism>
<dbReference type="GO" id="GO:0008855">
    <property type="term" value="F:exodeoxyribonuclease VII activity"/>
    <property type="evidence" value="ECO:0007669"/>
    <property type="project" value="UniProtKB-UniRule"/>
</dbReference>
<keyword evidence="10" id="KW-1185">Reference proteome</keyword>
<comment type="similarity">
    <text evidence="5 6">Belongs to the XseA family.</text>
</comment>
<keyword evidence="1 5" id="KW-0963">Cytoplasm</keyword>
<dbReference type="NCBIfam" id="TIGR00237">
    <property type="entry name" value="xseA"/>
    <property type="match status" value="1"/>
</dbReference>
<gene>
    <name evidence="5 9" type="primary">xseA</name>
    <name evidence="9" type="ORF">LKE05_07145</name>
</gene>
<dbReference type="PANTHER" id="PTHR30008:SF0">
    <property type="entry name" value="EXODEOXYRIBONUCLEASE 7 LARGE SUBUNIT"/>
    <property type="match status" value="1"/>
</dbReference>
<dbReference type="Pfam" id="PF02601">
    <property type="entry name" value="Exonuc_VII_L"/>
    <property type="match status" value="1"/>
</dbReference>
<protein>
    <recommendedName>
        <fullName evidence="5">Exodeoxyribonuclease 7 large subunit</fullName>
        <ecNumber evidence="5">3.1.11.6</ecNumber>
    </recommendedName>
    <alternativeName>
        <fullName evidence="5">Exodeoxyribonuclease VII large subunit</fullName>
        <shortName evidence="5">Exonuclease VII large subunit</shortName>
    </alternativeName>
</protein>
<keyword evidence="4 5" id="KW-0269">Exonuclease</keyword>
<dbReference type="CDD" id="cd04489">
    <property type="entry name" value="ExoVII_LU_OBF"/>
    <property type="match status" value="1"/>
</dbReference>
<reference evidence="9 10" key="1">
    <citation type="submission" date="2021-10" db="EMBL/GenBank/DDBJ databases">
        <title>Anaerobic single-cell dispensing facilitates the cultivation of human gut bacteria.</title>
        <authorList>
            <person name="Afrizal A."/>
        </authorList>
    </citation>
    <scope>NUCLEOTIDE SEQUENCE [LARGE SCALE GENOMIC DNA]</scope>
    <source>
        <strain evidence="9 10">CLA-AA-H232</strain>
    </source>
</reference>
<dbReference type="EMBL" id="JAJEQM010000008">
    <property type="protein sequence ID" value="MCC2210563.1"/>
    <property type="molecule type" value="Genomic_DNA"/>
</dbReference>
<dbReference type="AlphaFoldDB" id="A0AAE3J961"/>
<dbReference type="EC" id="3.1.11.6" evidence="5"/>
<evidence type="ECO:0000256" key="6">
    <source>
        <dbReference type="RuleBase" id="RU004355"/>
    </source>
</evidence>
<comment type="subunit">
    <text evidence="5">Heterooligomer composed of large and small subunits.</text>
</comment>
<evidence type="ECO:0000259" key="7">
    <source>
        <dbReference type="Pfam" id="PF02601"/>
    </source>
</evidence>
<keyword evidence="3 5" id="KW-0378">Hydrolase</keyword>
<dbReference type="InterPro" id="IPR020579">
    <property type="entry name" value="Exonuc_VII_lsu_C"/>
</dbReference>
<evidence type="ECO:0000313" key="10">
    <source>
        <dbReference type="Proteomes" id="UP001198242"/>
    </source>
</evidence>
<evidence type="ECO:0000256" key="4">
    <source>
        <dbReference type="ARBA" id="ARBA00022839"/>
    </source>
</evidence>
<comment type="subcellular location">
    <subcellularLocation>
        <location evidence="5 6">Cytoplasm</location>
    </subcellularLocation>
</comment>
<dbReference type="PANTHER" id="PTHR30008">
    <property type="entry name" value="EXODEOXYRIBONUCLEASE 7 LARGE SUBUNIT"/>
    <property type="match status" value="1"/>
</dbReference>
<keyword evidence="2 5" id="KW-0540">Nuclease</keyword>
<accession>A0AAE3J961</accession>
<evidence type="ECO:0000256" key="5">
    <source>
        <dbReference type="HAMAP-Rule" id="MF_00378"/>
    </source>
</evidence>
<dbReference type="InterPro" id="IPR003753">
    <property type="entry name" value="Exonuc_VII_L"/>
</dbReference>
<dbReference type="Proteomes" id="UP001198242">
    <property type="component" value="Unassembled WGS sequence"/>
</dbReference>
<name>A0AAE3J961_9FIRM</name>
<dbReference type="GO" id="GO:0009318">
    <property type="term" value="C:exodeoxyribonuclease VII complex"/>
    <property type="evidence" value="ECO:0007669"/>
    <property type="project" value="UniProtKB-UniRule"/>
</dbReference>
<feature type="domain" description="Exonuclease VII large subunit C-terminal" evidence="7">
    <location>
        <begin position="124"/>
        <end position="322"/>
    </location>
</feature>
<comment type="caution">
    <text evidence="9">The sequence shown here is derived from an EMBL/GenBank/DDBJ whole genome shotgun (WGS) entry which is preliminary data.</text>
</comment>
<comment type="catalytic activity">
    <reaction evidence="5 6">
        <text>Exonucleolytic cleavage in either 5'- to 3'- or 3'- to 5'-direction to yield nucleoside 5'-phosphates.</text>
        <dbReference type="EC" id="3.1.11.6"/>
    </reaction>
</comment>
<dbReference type="RefSeq" id="WP_147513518.1">
    <property type="nucleotide sequence ID" value="NZ_JAJEQM010000008.1"/>
</dbReference>
<evidence type="ECO:0000256" key="2">
    <source>
        <dbReference type="ARBA" id="ARBA00022722"/>
    </source>
</evidence>
<evidence type="ECO:0000313" key="9">
    <source>
        <dbReference type="EMBL" id="MCC2210563.1"/>
    </source>
</evidence>
<sequence>MEPKIATVSQINGYVKKILDHNIILNNVWIKGEISNFKHHYSGHLYITLKDEGGVLKAVMFRGSAQSLNFEPSDGMKVLARGRVSVYEAGGSYQLYIEEMIPDGVGELYIAYEQLKKQLEEEGLFRPEHKKPIPKFPKRVGVVTASTGAAVRDIINVITRRYPMAEIVIYPAQVQGVGAAESVVKAIEYFNATNEVDTLIVGRGGGSIEDLWAFNEEITARAIFNSNIPIISAVGHETDFTIADFVADLRAPTPSAAAEIAVPSMIELRNRINTDKNRISQNIVKRIESCKLLLKRFKMRTPKDRIDDYYLKIDSLVKSMDNCIKMKTMSLRRQLAEQAAKLDALSPLQTLSRGYSIPTKEDGTVIRSANDMEKGMEFTLRMKDGQTNCVVKGE</sequence>
<feature type="domain" description="OB-fold nucleic acid binding" evidence="8">
    <location>
        <begin position="7"/>
        <end position="100"/>
    </location>
</feature>
<dbReference type="HAMAP" id="MF_00378">
    <property type="entry name" value="Exonuc_7_L"/>
    <property type="match status" value="1"/>
</dbReference>